<proteinExistence type="predicted"/>
<comment type="caution">
    <text evidence="2">The sequence shown here is derived from an EMBL/GenBank/DDBJ whole genome shotgun (WGS) entry which is preliminary data.</text>
</comment>
<organism evidence="2 3">
    <name type="scientific">Bacteroides pyogenes JCM 6292</name>
    <dbReference type="NCBI Taxonomy" id="1235809"/>
    <lineage>
        <taxon>Bacteria</taxon>
        <taxon>Pseudomonadati</taxon>
        <taxon>Bacteroidota</taxon>
        <taxon>Bacteroidia</taxon>
        <taxon>Bacteroidales</taxon>
        <taxon>Bacteroidaceae</taxon>
        <taxon>Bacteroides</taxon>
    </lineage>
</organism>
<feature type="transmembrane region" description="Helical" evidence="1">
    <location>
        <begin position="7"/>
        <end position="24"/>
    </location>
</feature>
<keyword evidence="1" id="KW-0472">Membrane</keyword>
<reference evidence="2 3" key="1">
    <citation type="journal article" date="2014" name="Genome Announc.">
        <title>Draft Genome Sequences of Three Strains of Bacteroides pyogenes Isolated from a Cat and Swine.</title>
        <authorList>
            <person name="Sakamoto M."/>
            <person name="Oshima K."/>
            <person name="Suda W."/>
            <person name="Kitamura K."/>
            <person name="Iida T."/>
            <person name="Hattori M."/>
            <person name="Ohkuma M."/>
        </authorList>
    </citation>
    <scope>NUCLEOTIDE SEQUENCE [LARGE SCALE GENOMIC DNA]</scope>
    <source>
        <strain evidence="2 3">JCM 6292</strain>
    </source>
</reference>
<gene>
    <name evidence="2" type="ORF">JCM6292_427</name>
</gene>
<accession>W4P3M7</accession>
<keyword evidence="1" id="KW-0812">Transmembrane</keyword>
<evidence type="ECO:0000313" key="3">
    <source>
        <dbReference type="Proteomes" id="UP000018861"/>
    </source>
</evidence>
<evidence type="ECO:0000256" key="1">
    <source>
        <dbReference type="SAM" id="Phobius"/>
    </source>
</evidence>
<dbReference type="EMBL" id="BAIQ01000003">
    <property type="protein sequence ID" value="GAE14305.1"/>
    <property type="molecule type" value="Genomic_DNA"/>
</dbReference>
<keyword evidence="1" id="KW-1133">Transmembrane helix</keyword>
<protein>
    <submittedName>
        <fullName evidence="2">Beta-hexosaminidase</fullName>
    </submittedName>
</protein>
<sequence>MEIKNRYVQVYLFLWIMGMCMYAHPLKCQSVIPAPLKMERGIGSFPLSGGVRLYTGICGGRCGIVEKQSEGIACGLEASEEERRTEYRVD</sequence>
<dbReference type="Proteomes" id="UP000018861">
    <property type="component" value="Unassembled WGS sequence"/>
</dbReference>
<evidence type="ECO:0000313" key="2">
    <source>
        <dbReference type="EMBL" id="GAE14305.1"/>
    </source>
</evidence>
<dbReference type="AlphaFoldDB" id="W4P3M7"/>
<name>W4P3M7_9BACE</name>